<comment type="caution">
    <text evidence="1">The sequence shown here is derived from an EMBL/GenBank/DDBJ whole genome shotgun (WGS) entry which is preliminary data.</text>
</comment>
<accession>A0A8T4LDD2</accession>
<sequence>MVDRSLVAEEVKARTKTIPQTKTIYYRATVSRFKKGDNKEGVFFVTNPALRQFLEKNPLPEETVLGNIDVNIESQSKKILIDYYYPYLYVHHIGQIFGKQSNALEEFGLASAIDYQLLSYCAKKFPGFLIKTDNPTQHRRQQLSHQKLPENDWVPVETAFRKVRDYVANGMRKIRGKKPVGRIRQTMQRSIRKIRSAAK</sequence>
<reference evidence="1" key="1">
    <citation type="submission" date="2021-03" db="EMBL/GenBank/DDBJ databases">
        <authorList>
            <person name="Jaffe A."/>
        </authorList>
    </citation>
    <scope>NUCLEOTIDE SEQUENCE</scope>
    <source>
        <strain evidence="1">RIFCSPLOWO2_01_FULL_AR10_48_17</strain>
    </source>
</reference>
<evidence type="ECO:0000313" key="1">
    <source>
        <dbReference type="EMBL" id="MBS3061325.1"/>
    </source>
</evidence>
<evidence type="ECO:0000313" key="2">
    <source>
        <dbReference type="Proteomes" id="UP000675968"/>
    </source>
</evidence>
<organism evidence="1 2">
    <name type="scientific">Candidatus Iainarchaeum sp</name>
    <dbReference type="NCBI Taxonomy" id="3101447"/>
    <lineage>
        <taxon>Archaea</taxon>
        <taxon>Candidatus Iainarchaeota</taxon>
        <taxon>Candidatus Iainarchaeia</taxon>
        <taxon>Candidatus Iainarchaeales</taxon>
        <taxon>Candidatus Iainarchaeaceae</taxon>
        <taxon>Candidatus Iainarchaeum</taxon>
    </lineage>
</organism>
<gene>
    <name evidence="1" type="ORF">J4215_01965</name>
</gene>
<proteinExistence type="predicted"/>
<dbReference type="EMBL" id="JAGVWC010000009">
    <property type="protein sequence ID" value="MBS3061325.1"/>
    <property type="molecule type" value="Genomic_DNA"/>
</dbReference>
<reference evidence="1" key="2">
    <citation type="submission" date="2021-05" db="EMBL/GenBank/DDBJ databases">
        <title>Protein family content uncovers lineage relationships and bacterial pathway maintenance mechanisms in DPANN archaea.</title>
        <authorList>
            <person name="Castelle C.J."/>
            <person name="Meheust R."/>
            <person name="Jaffe A.L."/>
            <person name="Seitz K."/>
            <person name="Gong X."/>
            <person name="Baker B.J."/>
            <person name="Banfield J.F."/>
        </authorList>
    </citation>
    <scope>NUCLEOTIDE SEQUENCE</scope>
    <source>
        <strain evidence="1">RIFCSPLOWO2_01_FULL_AR10_48_17</strain>
    </source>
</reference>
<dbReference type="AlphaFoldDB" id="A0A8T4LDD2"/>
<protein>
    <submittedName>
        <fullName evidence="1">Uncharacterized protein</fullName>
    </submittedName>
</protein>
<dbReference type="Proteomes" id="UP000675968">
    <property type="component" value="Unassembled WGS sequence"/>
</dbReference>
<name>A0A8T4LDD2_9ARCH</name>